<accession>A0ABR9E8C1</accession>
<dbReference type="EMBL" id="AQGV01000012">
    <property type="protein sequence ID" value="MBE0367239.1"/>
    <property type="molecule type" value="Genomic_DNA"/>
</dbReference>
<dbReference type="Proteomes" id="UP000615755">
    <property type="component" value="Unassembled WGS sequence"/>
</dbReference>
<sequence length="46" mass="5250">MLSITPPTPTVFLNRYHTIHRFLSINDKNQHVVIELIATHAPPNTT</sequence>
<name>A0ABR9E8C1_9GAMM</name>
<comment type="caution">
    <text evidence="1">The sequence shown here is derived from an EMBL/GenBank/DDBJ whole genome shotgun (WGS) entry which is preliminary data.</text>
</comment>
<organism evidence="1 2">
    <name type="scientific">Pseudoalteromonas aurantia 208</name>
    <dbReference type="NCBI Taxonomy" id="1314867"/>
    <lineage>
        <taxon>Bacteria</taxon>
        <taxon>Pseudomonadati</taxon>
        <taxon>Pseudomonadota</taxon>
        <taxon>Gammaproteobacteria</taxon>
        <taxon>Alteromonadales</taxon>
        <taxon>Pseudoalteromonadaceae</taxon>
        <taxon>Pseudoalteromonas</taxon>
    </lineage>
</organism>
<reference evidence="1 2" key="1">
    <citation type="submission" date="2015-03" db="EMBL/GenBank/DDBJ databases">
        <title>Genome sequence of Pseudoalteromonas aurantia.</title>
        <authorList>
            <person name="Xie B.-B."/>
            <person name="Rong J.-C."/>
            <person name="Qin Q.-L."/>
            <person name="Zhang Y.-Z."/>
        </authorList>
    </citation>
    <scope>NUCLEOTIDE SEQUENCE [LARGE SCALE GENOMIC DNA]</scope>
    <source>
        <strain evidence="1 2">208</strain>
    </source>
</reference>
<evidence type="ECO:0000313" key="2">
    <source>
        <dbReference type="Proteomes" id="UP000615755"/>
    </source>
</evidence>
<evidence type="ECO:0000313" key="1">
    <source>
        <dbReference type="EMBL" id="MBE0367239.1"/>
    </source>
</evidence>
<gene>
    <name evidence="1" type="ORF">PAUR_a0566</name>
</gene>
<protein>
    <submittedName>
        <fullName evidence="1">Uncharacterized protein</fullName>
    </submittedName>
</protein>
<keyword evidence="2" id="KW-1185">Reference proteome</keyword>
<proteinExistence type="predicted"/>